<accession>A0A9P5TY31</accession>
<gene>
    <name evidence="2" type="ORF">BDP27DRAFT_1372233</name>
</gene>
<evidence type="ECO:0000256" key="1">
    <source>
        <dbReference type="SAM" id="Phobius"/>
    </source>
</evidence>
<dbReference type="AlphaFoldDB" id="A0A9P5TY31"/>
<keyword evidence="3" id="KW-1185">Reference proteome</keyword>
<keyword evidence="1" id="KW-1133">Transmembrane helix</keyword>
<proteinExistence type="predicted"/>
<protein>
    <submittedName>
        <fullName evidence="2">Uncharacterized protein</fullName>
    </submittedName>
</protein>
<sequence length="311" mass="34838">MPEAEMNPRASLCPFLEPHDPQILSALLGIVHAAINCKDSKDMATDDTKIATLKNLNITLTTLEAKLRQKIFRVITMYCVKMLMVLLLTYGAIMLVLVSIIGDMAYHDFRIDQGADNPLLGWGLYLDAAIKHALKYWLCHAFLYAAFVIHIRSKIYAHVSILIDEGITIVKSHIGDSVYLRPASNPPVMLDAKMWKPKIKLYSLAFDHGDVYLPLAQLACGHAAMYPVEFSVARGPSPGYSFIYGAGVLLLAFAAMLLINGRECRYYSGSLKLHMCGEIWKMMGMDPSLTKEAFEVRESEWEIQQIYEASL</sequence>
<keyword evidence="1" id="KW-0472">Membrane</keyword>
<feature type="transmembrane region" description="Helical" evidence="1">
    <location>
        <begin position="240"/>
        <end position="259"/>
    </location>
</feature>
<keyword evidence="1" id="KW-0812">Transmembrane</keyword>
<reference evidence="2" key="1">
    <citation type="submission" date="2020-11" db="EMBL/GenBank/DDBJ databases">
        <authorList>
            <consortium name="DOE Joint Genome Institute"/>
            <person name="Ahrendt S."/>
            <person name="Riley R."/>
            <person name="Andreopoulos W."/>
            <person name="Labutti K."/>
            <person name="Pangilinan J."/>
            <person name="Ruiz-Duenas F.J."/>
            <person name="Barrasa J.M."/>
            <person name="Sanchez-Garcia M."/>
            <person name="Camarero S."/>
            <person name="Miyauchi S."/>
            <person name="Serrano A."/>
            <person name="Linde D."/>
            <person name="Babiker R."/>
            <person name="Drula E."/>
            <person name="Ayuso-Fernandez I."/>
            <person name="Pacheco R."/>
            <person name="Padilla G."/>
            <person name="Ferreira P."/>
            <person name="Barriuso J."/>
            <person name="Kellner H."/>
            <person name="Castanera R."/>
            <person name="Alfaro M."/>
            <person name="Ramirez L."/>
            <person name="Pisabarro A.G."/>
            <person name="Kuo A."/>
            <person name="Tritt A."/>
            <person name="Lipzen A."/>
            <person name="He G."/>
            <person name="Yan M."/>
            <person name="Ng V."/>
            <person name="Cullen D."/>
            <person name="Martin F."/>
            <person name="Rosso M.-N."/>
            <person name="Henrissat B."/>
            <person name="Hibbett D."/>
            <person name="Martinez A.T."/>
            <person name="Grigoriev I.V."/>
        </authorList>
    </citation>
    <scope>NUCLEOTIDE SEQUENCE</scope>
    <source>
        <strain evidence="2">AH 40177</strain>
    </source>
</reference>
<evidence type="ECO:0000313" key="2">
    <source>
        <dbReference type="EMBL" id="KAF9058774.1"/>
    </source>
</evidence>
<evidence type="ECO:0000313" key="3">
    <source>
        <dbReference type="Proteomes" id="UP000772434"/>
    </source>
</evidence>
<name>A0A9P5TY31_9AGAR</name>
<feature type="transmembrane region" description="Helical" evidence="1">
    <location>
        <begin position="78"/>
        <end position="101"/>
    </location>
</feature>
<dbReference type="EMBL" id="JADNRY010000352">
    <property type="protein sequence ID" value="KAF9058774.1"/>
    <property type="molecule type" value="Genomic_DNA"/>
</dbReference>
<organism evidence="2 3">
    <name type="scientific">Rhodocollybia butyracea</name>
    <dbReference type="NCBI Taxonomy" id="206335"/>
    <lineage>
        <taxon>Eukaryota</taxon>
        <taxon>Fungi</taxon>
        <taxon>Dikarya</taxon>
        <taxon>Basidiomycota</taxon>
        <taxon>Agaricomycotina</taxon>
        <taxon>Agaricomycetes</taxon>
        <taxon>Agaricomycetidae</taxon>
        <taxon>Agaricales</taxon>
        <taxon>Marasmiineae</taxon>
        <taxon>Omphalotaceae</taxon>
        <taxon>Rhodocollybia</taxon>
    </lineage>
</organism>
<dbReference type="Proteomes" id="UP000772434">
    <property type="component" value="Unassembled WGS sequence"/>
</dbReference>
<comment type="caution">
    <text evidence="2">The sequence shown here is derived from an EMBL/GenBank/DDBJ whole genome shotgun (WGS) entry which is preliminary data.</text>
</comment>